<feature type="transmembrane region" description="Helical" evidence="7">
    <location>
        <begin position="46"/>
        <end position="69"/>
    </location>
</feature>
<evidence type="ECO:0000256" key="5">
    <source>
        <dbReference type="ARBA" id="ARBA00022989"/>
    </source>
</evidence>
<sequence>MVDTRTAPYGLFLLRVALGLMWLSHGLMKIFIFTVPGFAGFLANKIGLPGFLAIPFIAAEVIGGLLLIGGVYARQVAILLIPLMLGALNFHLPNGWVFSAAGGGWEYPAFLVVASLVVALAGEGAYAVKPAALIPGSRRALA</sequence>
<comment type="subcellular location">
    <subcellularLocation>
        <location evidence="1">Cell membrane</location>
        <topology evidence="1">Multi-pass membrane protein</topology>
    </subcellularLocation>
</comment>
<dbReference type="AlphaFoldDB" id="A0A6C1KGR0"/>
<dbReference type="EMBL" id="VAUP01000022">
    <property type="protein sequence ID" value="TLX42991.1"/>
    <property type="molecule type" value="Genomic_DNA"/>
</dbReference>
<dbReference type="OrthoDB" id="5382961at2"/>
<keyword evidence="4 7" id="KW-0812">Transmembrane</keyword>
<dbReference type="RefSeq" id="WP_138399348.1">
    <property type="nucleotide sequence ID" value="NZ_JBAFVI010000002.1"/>
</dbReference>
<proteinExistence type="inferred from homology"/>
<protein>
    <submittedName>
        <fullName evidence="8">DoxX family protein</fullName>
    </submittedName>
</protein>
<gene>
    <name evidence="8" type="ORF">FBQ73_10075</name>
</gene>
<dbReference type="Proteomes" id="UP000305131">
    <property type="component" value="Unassembled WGS sequence"/>
</dbReference>
<evidence type="ECO:0000256" key="3">
    <source>
        <dbReference type="ARBA" id="ARBA00022475"/>
    </source>
</evidence>
<dbReference type="Pfam" id="PF07681">
    <property type="entry name" value="DoxX"/>
    <property type="match status" value="1"/>
</dbReference>
<keyword evidence="3" id="KW-1003">Cell membrane</keyword>
<keyword evidence="5 7" id="KW-1133">Transmembrane helix</keyword>
<evidence type="ECO:0000313" key="8">
    <source>
        <dbReference type="EMBL" id="TLX42991.1"/>
    </source>
</evidence>
<keyword evidence="6 7" id="KW-0472">Membrane</keyword>
<evidence type="ECO:0000256" key="6">
    <source>
        <dbReference type="ARBA" id="ARBA00023136"/>
    </source>
</evidence>
<dbReference type="GeneID" id="95773800"/>
<reference evidence="8 9" key="1">
    <citation type="submission" date="2019-05" db="EMBL/GenBank/DDBJ databases">
        <authorList>
            <person name="Zhou X."/>
        </authorList>
    </citation>
    <scope>NUCLEOTIDE SEQUENCE [LARGE SCALE GENOMIC DNA]</scope>
    <source>
        <strain evidence="8 9">DSM 432</strain>
    </source>
</reference>
<feature type="transmembrane region" description="Helical" evidence="7">
    <location>
        <begin position="109"/>
        <end position="128"/>
    </location>
</feature>
<evidence type="ECO:0000313" key="9">
    <source>
        <dbReference type="Proteomes" id="UP000305131"/>
    </source>
</evidence>
<evidence type="ECO:0000256" key="1">
    <source>
        <dbReference type="ARBA" id="ARBA00004651"/>
    </source>
</evidence>
<name>A0A6C1KGR0_XANAU</name>
<dbReference type="GO" id="GO:0005886">
    <property type="term" value="C:plasma membrane"/>
    <property type="evidence" value="ECO:0007669"/>
    <property type="project" value="UniProtKB-SubCell"/>
</dbReference>
<feature type="transmembrane region" description="Helical" evidence="7">
    <location>
        <begin position="76"/>
        <end position="97"/>
    </location>
</feature>
<evidence type="ECO:0000256" key="4">
    <source>
        <dbReference type="ARBA" id="ARBA00022692"/>
    </source>
</evidence>
<comment type="similarity">
    <text evidence="2">Belongs to the DoxX family.</text>
</comment>
<evidence type="ECO:0000256" key="7">
    <source>
        <dbReference type="SAM" id="Phobius"/>
    </source>
</evidence>
<dbReference type="InterPro" id="IPR032808">
    <property type="entry name" value="DoxX"/>
</dbReference>
<organism evidence="8 9">
    <name type="scientific">Xanthobacter autotrophicus</name>
    <dbReference type="NCBI Taxonomy" id="280"/>
    <lineage>
        <taxon>Bacteria</taxon>
        <taxon>Pseudomonadati</taxon>
        <taxon>Pseudomonadota</taxon>
        <taxon>Alphaproteobacteria</taxon>
        <taxon>Hyphomicrobiales</taxon>
        <taxon>Xanthobacteraceae</taxon>
        <taxon>Xanthobacter</taxon>
    </lineage>
</organism>
<evidence type="ECO:0000256" key="2">
    <source>
        <dbReference type="ARBA" id="ARBA00006679"/>
    </source>
</evidence>
<dbReference type="PANTHER" id="PTHR33452">
    <property type="entry name" value="OXIDOREDUCTASE CATD-RELATED"/>
    <property type="match status" value="1"/>
</dbReference>
<comment type="caution">
    <text evidence="8">The sequence shown here is derived from an EMBL/GenBank/DDBJ whole genome shotgun (WGS) entry which is preliminary data.</text>
</comment>
<dbReference type="PANTHER" id="PTHR33452:SF1">
    <property type="entry name" value="INNER MEMBRANE PROTEIN YPHA-RELATED"/>
    <property type="match status" value="1"/>
</dbReference>
<dbReference type="InterPro" id="IPR051907">
    <property type="entry name" value="DoxX-like_oxidoreductase"/>
</dbReference>
<accession>A0A6C1KGR0</accession>
<feature type="transmembrane region" description="Helical" evidence="7">
    <location>
        <begin position="12"/>
        <end position="34"/>
    </location>
</feature>